<dbReference type="AlphaFoldDB" id="A0A3R7AAH5"/>
<dbReference type="PANTHER" id="PTHR41747">
    <property type="entry name" value="CHROMOSOME UNDETERMINED SCAFFOLD_128, WHOLE GENOME SHOTGUN SEQUENCE"/>
    <property type="match status" value="1"/>
</dbReference>
<comment type="caution">
    <text evidence="3">The sequence shown here is derived from an EMBL/GenBank/DDBJ whole genome shotgun (WGS) entry which is preliminary data.</text>
</comment>
<dbReference type="Proteomes" id="UP000285060">
    <property type="component" value="Unassembled WGS sequence"/>
</dbReference>
<keyword evidence="1" id="KW-0175">Coiled coil</keyword>
<gene>
    <name evidence="3" type="ORF">DYB32_003913</name>
</gene>
<evidence type="ECO:0000313" key="4">
    <source>
        <dbReference type="Proteomes" id="UP000285060"/>
    </source>
</evidence>
<organism evidence="3 4">
    <name type="scientific">Aphanomyces invadans</name>
    <dbReference type="NCBI Taxonomy" id="157072"/>
    <lineage>
        <taxon>Eukaryota</taxon>
        <taxon>Sar</taxon>
        <taxon>Stramenopiles</taxon>
        <taxon>Oomycota</taxon>
        <taxon>Saprolegniomycetes</taxon>
        <taxon>Saprolegniales</taxon>
        <taxon>Verrucalvaceae</taxon>
        <taxon>Aphanomyces</taxon>
    </lineage>
</organism>
<keyword evidence="4" id="KW-1185">Reference proteome</keyword>
<feature type="compositionally biased region" description="Polar residues" evidence="2">
    <location>
        <begin position="62"/>
        <end position="71"/>
    </location>
</feature>
<dbReference type="PANTHER" id="PTHR41747:SF1">
    <property type="entry name" value="CHROMOSOME UNDETERMINED SCAFFOLD_128, WHOLE GENOME SHOTGUN SEQUENCE"/>
    <property type="match status" value="1"/>
</dbReference>
<feature type="coiled-coil region" evidence="1">
    <location>
        <begin position="335"/>
        <end position="378"/>
    </location>
</feature>
<accession>A0A3R7AAH5</accession>
<name>A0A3R7AAH5_9STRA</name>
<sequence>MPSPTNSAHATVSHQCLYRNKVCLNVRAFKKNGQLHSLCEFHRLKANSIQRKLERKKRDNTPPLSEFSTTKPPRRARGVKELWILPTDVDDTANDTGDEDIVIWVQPIRVKPPPHHMVHIEESGDDPPTDTLMIRFFFIFLHVDDMRGRTHVPKRSACTYRIAASNADVIMFEMELSIDPDTKLRRGGRTMDGANPNVNIGNYKGVMLCNRPFNGVVSGPPTTLKDTDHSSKHAPFLTGIQPPPIGQNVPIFNEPLVCLFSKREAEFRAQVRRTNPEEDAADVKGSKRPMWALTKETADEKRVRDEEEDVDRLLDFANNLDLDSFMDDVELKAHVAQVNEQLAKLQEVVNQEEGEERKAEVKEMLQAERAERQMLNAAALSRLDTADAKGYVDDDAVSVASSIRSVHSTRSVMALARRAEDKLLNGRLTTVPEGASGAVPSPHVVTHDEECGMRLQNKHLPSNLPYIHRNPAI</sequence>
<protein>
    <submittedName>
        <fullName evidence="3">Uncharacterized protein</fullName>
    </submittedName>
</protein>
<evidence type="ECO:0000256" key="1">
    <source>
        <dbReference type="SAM" id="Coils"/>
    </source>
</evidence>
<reference evidence="3 4" key="1">
    <citation type="submission" date="2018-08" db="EMBL/GenBank/DDBJ databases">
        <title>Aphanomyces genome sequencing and annotation.</title>
        <authorList>
            <person name="Minardi D."/>
            <person name="Oidtmann B."/>
            <person name="Van Der Giezen M."/>
            <person name="Studholme D.J."/>
        </authorList>
    </citation>
    <scope>NUCLEOTIDE SEQUENCE [LARGE SCALE GENOMIC DNA]</scope>
    <source>
        <strain evidence="3 4">NJM0002</strain>
    </source>
</reference>
<feature type="region of interest" description="Disordered" evidence="2">
    <location>
        <begin position="51"/>
        <end position="72"/>
    </location>
</feature>
<dbReference type="EMBL" id="QUSY01000261">
    <property type="protein sequence ID" value="RHY30925.1"/>
    <property type="molecule type" value="Genomic_DNA"/>
</dbReference>
<evidence type="ECO:0000256" key="2">
    <source>
        <dbReference type="SAM" id="MobiDB-lite"/>
    </source>
</evidence>
<proteinExistence type="predicted"/>
<dbReference type="VEuPathDB" id="FungiDB:H310_01830"/>
<evidence type="ECO:0000313" key="3">
    <source>
        <dbReference type="EMBL" id="RHY30925.1"/>
    </source>
</evidence>